<gene>
    <name evidence="3" type="ORF">NS354_03705</name>
</gene>
<dbReference type="Proteomes" id="UP000070810">
    <property type="component" value="Unassembled WGS sequence"/>
</dbReference>
<feature type="domain" description="Glucose-6-phosphate dehydrogenase assembly protein OpcA N-terminal" evidence="1">
    <location>
        <begin position="51"/>
        <end position="147"/>
    </location>
</feature>
<dbReference type="AlphaFoldDB" id="A0A147EPP2"/>
<evidence type="ECO:0000313" key="4">
    <source>
        <dbReference type="Proteomes" id="UP000070810"/>
    </source>
</evidence>
<dbReference type="PATRIC" id="fig|1079994.3.peg.777"/>
<accession>A0A147EPP2</accession>
<evidence type="ECO:0000259" key="2">
    <source>
        <dbReference type="Pfam" id="PF20171"/>
    </source>
</evidence>
<dbReference type="InterPro" id="IPR004555">
    <property type="entry name" value="G6PDH_assembly_OpcA"/>
</dbReference>
<protein>
    <submittedName>
        <fullName evidence="3">OpcA protein</fullName>
    </submittedName>
</protein>
<dbReference type="PANTHER" id="PTHR38658:SF1">
    <property type="entry name" value="OXPP CYCLE PROTEIN OPCA-RELATED"/>
    <property type="match status" value="1"/>
</dbReference>
<sequence>MIESLPDTTVSAVTRRLVSMRQESGVSALGHVLTLVISASGDLDEQAIAAANHASSEHPMRVIVLLSRPEAEARLDAEIRVGADAGASDVIVLRASGEVASGVEALVTGLLLPDAPVAVWWPEEAPDRPGADPLGRIGQRRITDAAAPGGSGWEVRVAGYSAGDTDLAWTRLTRWREYLAAVLDQPPFEPVTSVEVVGSEASPSTELLAAWLELSLGVPTTCTLLARELHAEGLHSVTLRRSTGDAVLQRLSPVHAALSQPGQPTHQIVLPRRTLSECLAEELRGLGEDVMYGRVLEQLARSRAARTPHTDA</sequence>
<evidence type="ECO:0000259" key="1">
    <source>
        <dbReference type="Pfam" id="PF10128"/>
    </source>
</evidence>
<dbReference type="OrthoDB" id="128564at2"/>
<dbReference type="PANTHER" id="PTHR38658">
    <property type="entry name" value="OXPP CYCLE PROTEIN OPCA-RELATED"/>
    <property type="match status" value="1"/>
</dbReference>
<dbReference type="Pfam" id="PF20171">
    <property type="entry name" value="OpcA_G6PD_C"/>
    <property type="match status" value="1"/>
</dbReference>
<feature type="domain" description="Glucose-6-phosphate dehydrogenase assembly protein OpcA C-terminal" evidence="2">
    <location>
        <begin position="163"/>
        <end position="296"/>
    </location>
</feature>
<proteinExistence type="predicted"/>
<keyword evidence="4" id="KW-1185">Reference proteome</keyword>
<dbReference type="Pfam" id="PF10128">
    <property type="entry name" value="OpcA_G6PD_assem"/>
    <property type="match status" value="1"/>
</dbReference>
<name>A0A147EPP2_9MICO</name>
<dbReference type="InterPro" id="IPR046802">
    <property type="entry name" value="OpcA_G6PD_C"/>
</dbReference>
<dbReference type="InterPro" id="IPR046801">
    <property type="entry name" value="OpcA_G6PD_N"/>
</dbReference>
<dbReference type="RefSeq" id="WP_058593385.1">
    <property type="nucleotide sequence ID" value="NZ_LDRK01000018.1"/>
</dbReference>
<reference evidence="3 4" key="1">
    <citation type="journal article" date="2016" name="Front. Microbiol.">
        <title>Genomic Resource of Rice Seed Associated Bacteria.</title>
        <authorList>
            <person name="Midha S."/>
            <person name="Bansal K."/>
            <person name="Sharma S."/>
            <person name="Kumar N."/>
            <person name="Patil P.P."/>
            <person name="Chaudhry V."/>
            <person name="Patil P.B."/>
        </authorList>
    </citation>
    <scope>NUCLEOTIDE SEQUENCE [LARGE SCALE GENOMIC DNA]</scope>
    <source>
        <strain evidence="3 4">NS354</strain>
    </source>
</reference>
<organism evidence="3 4">
    <name type="scientific">Leucobacter chromiiresistens</name>
    <dbReference type="NCBI Taxonomy" id="1079994"/>
    <lineage>
        <taxon>Bacteria</taxon>
        <taxon>Bacillati</taxon>
        <taxon>Actinomycetota</taxon>
        <taxon>Actinomycetes</taxon>
        <taxon>Micrococcales</taxon>
        <taxon>Microbacteriaceae</taxon>
        <taxon>Leucobacter</taxon>
    </lineage>
</organism>
<evidence type="ECO:0000313" key="3">
    <source>
        <dbReference type="EMBL" id="KTR86522.1"/>
    </source>
</evidence>
<comment type="caution">
    <text evidence="3">The sequence shown here is derived from an EMBL/GenBank/DDBJ whole genome shotgun (WGS) entry which is preliminary data.</text>
</comment>
<dbReference type="EMBL" id="LDRK01000018">
    <property type="protein sequence ID" value="KTR86522.1"/>
    <property type="molecule type" value="Genomic_DNA"/>
</dbReference>